<evidence type="ECO:0000313" key="2">
    <source>
        <dbReference type="Proteomes" id="UP000297716"/>
    </source>
</evidence>
<name>A0A4Z0YGW5_9PEZI</name>
<dbReference type="AlphaFoldDB" id="A0A4Z0YGW5"/>
<dbReference type="OrthoDB" id="1535081at2759"/>
<reference evidence="1 2" key="1">
    <citation type="submission" date="2019-03" db="EMBL/GenBank/DDBJ databases">
        <title>Draft genome sequence of Xylaria hypoxylon DSM 108379, a ubiquitous saprotrophic-parasitic fungi on hardwood.</title>
        <authorList>
            <person name="Buettner E."/>
            <person name="Leonhardt S."/>
            <person name="Gebauer A.M."/>
            <person name="Liers C."/>
            <person name="Hofrichter M."/>
            <person name="Kellner H."/>
        </authorList>
    </citation>
    <scope>NUCLEOTIDE SEQUENCE [LARGE SCALE GENOMIC DNA]</scope>
    <source>
        <strain evidence="1 2">DSM 108379</strain>
    </source>
</reference>
<protein>
    <submittedName>
        <fullName evidence="1">Uncharacterized protein</fullName>
    </submittedName>
</protein>
<proteinExistence type="predicted"/>
<evidence type="ECO:0000313" key="1">
    <source>
        <dbReference type="EMBL" id="TGJ79198.1"/>
    </source>
</evidence>
<dbReference type="STRING" id="37992.A0A4Z0YGW5"/>
<dbReference type="Proteomes" id="UP000297716">
    <property type="component" value="Unassembled WGS sequence"/>
</dbReference>
<accession>A0A4Z0YGW5</accession>
<organism evidence="1 2">
    <name type="scientific">Xylaria hypoxylon</name>
    <dbReference type="NCBI Taxonomy" id="37992"/>
    <lineage>
        <taxon>Eukaryota</taxon>
        <taxon>Fungi</taxon>
        <taxon>Dikarya</taxon>
        <taxon>Ascomycota</taxon>
        <taxon>Pezizomycotina</taxon>
        <taxon>Sordariomycetes</taxon>
        <taxon>Xylariomycetidae</taxon>
        <taxon>Xylariales</taxon>
        <taxon>Xylariaceae</taxon>
        <taxon>Xylaria</taxon>
    </lineage>
</organism>
<dbReference type="EMBL" id="SKBN01000307">
    <property type="protein sequence ID" value="TGJ79198.1"/>
    <property type="molecule type" value="Genomic_DNA"/>
</dbReference>
<keyword evidence="2" id="KW-1185">Reference proteome</keyword>
<sequence length="178" mass="19958">MAAAATDARTQGIGEPVLSAAEFTLINGFIDYKAWDATCTRVTSPPLTLRPRLVPLAALHTEISRRYKFDQPTAWLYIHMFNNVFHSFAQLPGYFKNLGLDSPQTSITPLGLAHGYDNKLAYEIIVANKTAHKGFNEARRELGVMYSVRGAYDFGWTKLLHHLAPPSWTLVEITDFTE</sequence>
<gene>
    <name evidence="1" type="ORF">E0Z10_g9569</name>
</gene>
<comment type="caution">
    <text evidence="1">The sequence shown here is derived from an EMBL/GenBank/DDBJ whole genome shotgun (WGS) entry which is preliminary data.</text>
</comment>